<protein>
    <submittedName>
        <fullName evidence="2">Uncharacterized protein</fullName>
    </submittedName>
</protein>
<dbReference type="InParanoid" id="A0A3M0CNY5"/>
<gene>
    <name evidence="2" type="ORF">BXY39_2568</name>
</gene>
<evidence type="ECO:0000313" key="3">
    <source>
        <dbReference type="Proteomes" id="UP000271227"/>
    </source>
</evidence>
<organism evidence="2 3">
    <name type="scientific">Eilatimonas milleporae</name>
    <dbReference type="NCBI Taxonomy" id="911205"/>
    <lineage>
        <taxon>Bacteria</taxon>
        <taxon>Pseudomonadati</taxon>
        <taxon>Pseudomonadota</taxon>
        <taxon>Alphaproteobacteria</taxon>
        <taxon>Kordiimonadales</taxon>
        <taxon>Kordiimonadaceae</taxon>
        <taxon>Eilatimonas</taxon>
    </lineage>
</organism>
<name>A0A3M0CNY5_9PROT</name>
<dbReference type="EMBL" id="REFR01000012">
    <property type="protein sequence ID" value="RMB04993.1"/>
    <property type="molecule type" value="Genomic_DNA"/>
</dbReference>
<reference evidence="2 3" key="1">
    <citation type="submission" date="2018-10" db="EMBL/GenBank/DDBJ databases">
        <title>Genomic Encyclopedia of Archaeal and Bacterial Type Strains, Phase II (KMG-II): from individual species to whole genera.</title>
        <authorList>
            <person name="Goeker M."/>
        </authorList>
    </citation>
    <scope>NUCLEOTIDE SEQUENCE [LARGE SCALE GENOMIC DNA]</scope>
    <source>
        <strain evidence="2 3">DSM 25217</strain>
    </source>
</reference>
<sequence>MLDIGKVSEVTKGPIGNRLDPGGVTEFLES</sequence>
<comment type="caution">
    <text evidence="2">The sequence shown here is derived from an EMBL/GenBank/DDBJ whole genome shotgun (WGS) entry which is preliminary data.</text>
</comment>
<accession>A0A3M0CNY5</accession>
<keyword evidence="3" id="KW-1185">Reference proteome</keyword>
<proteinExistence type="predicted"/>
<evidence type="ECO:0000313" key="2">
    <source>
        <dbReference type="EMBL" id="RMB04993.1"/>
    </source>
</evidence>
<dbReference type="Proteomes" id="UP000271227">
    <property type="component" value="Unassembled WGS sequence"/>
</dbReference>
<dbReference type="AlphaFoldDB" id="A0A3M0CNY5"/>
<evidence type="ECO:0000256" key="1">
    <source>
        <dbReference type="SAM" id="MobiDB-lite"/>
    </source>
</evidence>
<feature type="region of interest" description="Disordered" evidence="1">
    <location>
        <begin position="1"/>
        <end position="30"/>
    </location>
</feature>